<feature type="domain" description="FAD-binding PCMH-type" evidence="7">
    <location>
        <begin position="188"/>
        <end position="362"/>
    </location>
</feature>
<keyword evidence="9" id="KW-1185">Reference proteome</keyword>
<dbReference type="KEGG" id="rsb:RS694_04880"/>
<dbReference type="InterPro" id="IPR016167">
    <property type="entry name" value="FAD-bd_PCMH_sub1"/>
</dbReference>
<keyword evidence="4" id="KW-0560">Oxidoreductase</keyword>
<dbReference type="InterPro" id="IPR016208">
    <property type="entry name" value="Ald_Oxase/xanthine_DH-like"/>
</dbReference>
<dbReference type="eggNOG" id="COG4630">
    <property type="taxonomic scope" value="Bacteria"/>
</dbReference>
<evidence type="ECO:0000256" key="4">
    <source>
        <dbReference type="ARBA" id="ARBA00023002"/>
    </source>
</evidence>
<dbReference type="InterPro" id="IPR012675">
    <property type="entry name" value="Beta-grasp_dom_sf"/>
</dbReference>
<dbReference type="SUPFAM" id="SSF55447">
    <property type="entry name" value="CO dehydrogenase flavoprotein C-terminal domain-like"/>
    <property type="match status" value="1"/>
</dbReference>
<dbReference type="InterPro" id="IPR016169">
    <property type="entry name" value="FAD-bd_PCMH_sub2"/>
</dbReference>
<keyword evidence="2" id="KW-0479">Metal-binding</keyword>
<dbReference type="Pfam" id="PF00941">
    <property type="entry name" value="FAD_binding_5"/>
    <property type="match status" value="1"/>
</dbReference>
<dbReference type="InterPro" id="IPR036318">
    <property type="entry name" value="FAD-bd_PCMH-like_sf"/>
</dbReference>
<dbReference type="SUPFAM" id="SSF54292">
    <property type="entry name" value="2Fe-2S ferredoxin-like"/>
    <property type="match status" value="1"/>
</dbReference>
<dbReference type="InterPro" id="IPR002346">
    <property type="entry name" value="Mopterin_DH_FAD-bd"/>
</dbReference>
<evidence type="ECO:0000256" key="2">
    <source>
        <dbReference type="ARBA" id="ARBA00022723"/>
    </source>
</evidence>
<evidence type="ECO:0000256" key="3">
    <source>
        <dbReference type="ARBA" id="ARBA00022827"/>
    </source>
</evidence>
<dbReference type="CDD" id="cd00207">
    <property type="entry name" value="fer2"/>
    <property type="match status" value="1"/>
</dbReference>
<dbReference type="PANTHER" id="PTHR45444">
    <property type="entry name" value="XANTHINE DEHYDROGENASE"/>
    <property type="match status" value="1"/>
</dbReference>
<evidence type="ECO:0000256" key="1">
    <source>
        <dbReference type="ARBA" id="ARBA00022630"/>
    </source>
</evidence>
<proteinExistence type="predicted"/>
<accession>A0A1P8K7F6</accession>
<evidence type="ECO:0000259" key="6">
    <source>
        <dbReference type="PROSITE" id="PS51085"/>
    </source>
</evidence>
<evidence type="ECO:0000259" key="7">
    <source>
        <dbReference type="PROSITE" id="PS51387"/>
    </source>
</evidence>
<evidence type="ECO:0000313" key="8">
    <source>
        <dbReference type="EMBL" id="APW41940.1"/>
    </source>
</evidence>
<dbReference type="PANTHER" id="PTHR45444:SF3">
    <property type="entry name" value="XANTHINE DEHYDROGENASE"/>
    <property type="match status" value="1"/>
</dbReference>
<dbReference type="GO" id="GO:0005506">
    <property type="term" value="F:iron ion binding"/>
    <property type="evidence" value="ECO:0007669"/>
    <property type="project" value="InterPro"/>
</dbReference>
<dbReference type="Gene3D" id="3.30.465.10">
    <property type="match status" value="1"/>
</dbReference>
<dbReference type="InterPro" id="IPR006058">
    <property type="entry name" value="2Fe2S_fd_BS"/>
</dbReference>
<dbReference type="NCBIfam" id="TIGR02963">
    <property type="entry name" value="xanthine_xdhA"/>
    <property type="match status" value="1"/>
</dbReference>
<dbReference type="InterPro" id="IPR001041">
    <property type="entry name" value="2Fe-2S_ferredoxin-type"/>
</dbReference>
<dbReference type="InterPro" id="IPR016166">
    <property type="entry name" value="FAD-bd_PCMH"/>
</dbReference>
<dbReference type="PROSITE" id="PS51387">
    <property type="entry name" value="FAD_PCMH"/>
    <property type="match status" value="1"/>
</dbReference>
<dbReference type="RefSeq" id="WP_029709318.1">
    <property type="nucleotide sequence ID" value="NZ_CP019239.1"/>
</dbReference>
<dbReference type="STRING" id="1484693.RS694_04880"/>
<evidence type="ECO:0000256" key="5">
    <source>
        <dbReference type="ARBA" id="ARBA00023004"/>
    </source>
</evidence>
<dbReference type="GO" id="GO:0004854">
    <property type="term" value="F:xanthine dehydrogenase activity"/>
    <property type="evidence" value="ECO:0007669"/>
    <property type="project" value="InterPro"/>
</dbReference>
<dbReference type="PROSITE" id="PS51085">
    <property type="entry name" value="2FE2S_FER_2"/>
    <property type="match status" value="1"/>
</dbReference>
<keyword evidence="5" id="KW-0408">Iron</keyword>
<dbReference type="InterPro" id="IPR002888">
    <property type="entry name" value="2Fe-2S-bd"/>
</dbReference>
<dbReference type="InterPro" id="IPR036683">
    <property type="entry name" value="CO_DH_flav_C_dom_sf"/>
</dbReference>
<evidence type="ECO:0000313" key="9">
    <source>
        <dbReference type="Proteomes" id="UP000186110"/>
    </source>
</evidence>
<dbReference type="GO" id="GO:0051537">
    <property type="term" value="F:2 iron, 2 sulfur cluster binding"/>
    <property type="evidence" value="ECO:0007669"/>
    <property type="project" value="InterPro"/>
</dbReference>
<dbReference type="SMART" id="SM01092">
    <property type="entry name" value="CO_deh_flav_C"/>
    <property type="match status" value="1"/>
</dbReference>
<dbReference type="EMBL" id="CP019239">
    <property type="protein sequence ID" value="APW41940.1"/>
    <property type="molecule type" value="Genomic_DNA"/>
</dbReference>
<dbReference type="InterPro" id="IPR005107">
    <property type="entry name" value="CO_DH_flav_C"/>
</dbReference>
<dbReference type="InterPro" id="IPR014307">
    <property type="entry name" value="Xanthine_DH_ssu"/>
</dbReference>
<keyword evidence="3" id="KW-0274">FAD</keyword>
<dbReference type="PIRSF" id="PIRSF036557">
    <property type="entry name" value="XdhA_RC"/>
    <property type="match status" value="1"/>
</dbReference>
<dbReference type="AlphaFoldDB" id="A0A1P8K7F6"/>
<dbReference type="Pfam" id="PF00111">
    <property type="entry name" value="Fer2"/>
    <property type="match status" value="1"/>
</dbReference>
<reference evidence="8 9" key="1">
    <citation type="submission" date="2017-01" db="EMBL/GenBank/DDBJ databases">
        <authorList>
            <person name="Mah S.A."/>
            <person name="Swanson W.J."/>
            <person name="Moy G.W."/>
            <person name="Vacquier V.D."/>
        </authorList>
    </citation>
    <scope>NUCLEOTIDE SEQUENCE [LARGE SCALE GENOMIC DNA]</scope>
    <source>
        <strain evidence="8 9">DSM 22694</strain>
    </source>
</reference>
<dbReference type="Gene3D" id="1.10.150.120">
    <property type="entry name" value="[2Fe-2S]-binding domain"/>
    <property type="match status" value="1"/>
</dbReference>
<dbReference type="Gene3D" id="3.10.20.30">
    <property type="match status" value="1"/>
</dbReference>
<keyword evidence="1" id="KW-0285">Flavoprotein</keyword>
<dbReference type="Pfam" id="PF03450">
    <property type="entry name" value="CO_deh_flav_C"/>
    <property type="match status" value="1"/>
</dbReference>
<dbReference type="InterPro" id="IPR012175">
    <property type="entry name" value="Xanth_DH_ssu_bac"/>
</dbReference>
<organism evidence="8 9">
    <name type="scientific">Rhodoferax saidenbachensis</name>
    <dbReference type="NCBI Taxonomy" id="1484693"/>
    <lineage>
        <taxon>Bacteria</taxon>
        <taxon>Pseudomonadati</taxon>
        <taxon>Pseudomonadota</taxon>
        <taxon>Betaproteobacteria</taxon>
        <taxon>Burkholderiales</taxon>
        <taxon>Comamonadaceae</taxon>
        <taxon>Rhodoferax</taxon>
    </lineage>
</organism>
<dbReference type="PROSITE" id="PS00197">
    <property type="entry name" value="2FE2S_FER_1"/>
    <property type="match status" value="1"/>
</dbReference>
<gene>
    <name evidence="8" type="ORF">RS694_04880</name>
</gene>
<dbReference type="SUPFAM" id="SSF47741">
    <property type="entry name" value="CO dehydrogenase ISP C-domain like"/>
    <property type="match status" value="1"/>
</dbReference>
<dbReference type="Gene3D" id="3.30.390.50">
    <property type="entry name" value="CO dehydrogenase flavoprotein, C-terminal domain"/>
    <property type="match status" value="1"/>
</dbReference>
<feature type="domain" description="2Fe-2S ferredoxin-type" evidence="6">
    <location>
        <begin position="4"/>
        <end position="89"/>
    </location>
</feature>
<dbReference type="InterPro" id="IPR036884">
    <property type="entry name" value="2Fe-2S-bd_dom_sf"/>
</dbReference>
<dbReference type="Proteomes" id="UP000186110">
    <property type="component" value="Chromosome"/>
</dbReference>
<dbReference type="SUPFAM" id="SSF56176">
    <property type="entry name" value="FAD-binding/transporter-associated domain-like"/>
    <property type="match status" value="1"/>
</dbReference>
<name>A0A1P8K7F6_9BURK</name>
<dbReference type="InterPro" id="IPR036010">
    <property type="entry name" value="2Fe-2S_ferredoxin-like_sf"/>
</dbReference>
<sequence>MNTQPLRFIRRGEVVTLHGVEPTRTLLEVLRDDLHCTGTKEGCGEGDCGACTVVVGEERDGQLHTSAINSCIRMAHSIDGMALWTVEDIAAADGTLHPAQEAMVQCHGSQCGFCTPGFVMSLFGLYQNQQGQTCTREEAQAALSGNLCRCTGYRPILDAAQAMHTLPAVPLDDTKVLSKLQLLAQSPQGLEANSSYISPRSLKALLKARAQSPDAQIVAGCTDVGLWVTKMHMQFARVLDVTQVKELLRVEQYPHHIAIGAAVTLTDAFAALVADRPQLATFAHRFAGLPVRNSGTLGGNVANGSPIGDSMPLLIALGAHVVLMGQRGHRELPLEDLYTGYRKNVMAPDEVLAWIKVPKATASERSRVYKISKRFEDDISAVCLALNLHITDGAVQKASIGVGGVAATPVRARKSEAALRGQPWNLSTVKQVQKVLRNEFNPISDMRASAAYRTEVLGNLLQRYWLESQGLQAIEVHSLLDPLQLEGAAA</sequence>
<dbReference type="Pfam" id="PF01799">
    <property type="entry name" value="Fer2_2"/>
    <property type="match status" value="1"/>
</dbReference>
<dbReference type="GO" id="GO:0071949">
    <property type="term" value="F:FAD binding"/>
    <property type="evidence" value="ECO:0007669"/>
    <property type="project" value="InterPro"/>
</dbReference>
<protein>
    <submittedName>
        <fullName evidence="8">Xanthine dehydrogenase small subunit</fullName>
    </submittedName>
</protein>
<dbReference type="Gene3D" id="3.30.43.10">
    <property type="entry name" value="Uridine Diphospho-n-acetylenolpyruvylglucosamine Reductase, domain 2"/>
    <property type="match status" value="1"/>
</dbReference>